<dbReference type="CDD" id="cd03214">
    <property type="entry name" value="ABC_Iron-Siderophores_B12_Hemin"/>
    <property type="match status" value="1"/>
</dbReference>
<comment type="caution">
    <text evidence="8">The sequence shown here is derived from an EMBL/GenBank/DDBJ whole genome shotgun (WGS) entry which is preliminary data.</text>
</comment>
<dbReference type="Pfam" id="PF00005">
    <property type="entry name" value="ABC_tran"/>
    <property type="match status" value="1"/>
</dbReference>
<protein>
    <submittedName>
        <fullName evidence="8">ABC transporter ATP-binding protein</fullName>
    </submittedName>
</protein>
<dbReference type="PANTHER" id="PTHR42794:SF1">
    <property type="entry name" value="HEMIN IMPORT ATP-BINDING PROTEIN HMUV"/>
    <property type="match status" value="1"/>
</dbReference>
<dbReference type="SUPFAM" id="SSF52540">
    <property type="entry name" value="P-loop containing nucleoside triphosphate hydrolases"/>
    <property type="match status" value="1"/>
</dbReference>
<evidence type="ECO:0000256" key="3">
    <source>
        <dbReference type="ARBA" id="ARBA00022840"/>
    </source>
</evidence>
<proteinExistence type="predicted"/>
<evidence type="ECO:0000259" key="6">
    <source>
        <dbReference type="PROSITE" id="PS50893"/>
    </source>
</evidence>
<feature type="domain" description="ABC transporter" evidence="6">
    <location>
        <begin position="3"/>
        <end position="240"/>
    </location>
</feature>
<reference evidence="8 10" key="1">
    <citation type="submission" date="2018-05" db="EMBL/GenBank/DDBJ databases">
        <authorList>
            <consortium name="PulseNet: The National Subtyping Network for Foodborne Disease Surveillance"/>
            <person name="Tarr C.L."/>
            <person name="Trees E."/>
            <person name="Katz L.S."/>
            <person name="Carleton-Romer H.A."/>
            <person name="Stroika S."/>
            <person name="Kucerova Z."/>
            <person name="Roache K.F."/>
            <person name="Sabol A.L."/>
            <person name="Besser J."/>
            <person name="Gerner-Smidt P."/>
        </authorList>
    </citation>
    <scope>NUCLEOTIDE SEQUENCE</scope>
    <source>
        <strain evidence="8">2014D-0197</strain>
        <strain evidence="7 10">2016D-0221</strain>
        <strain evidence="9">D4313</strain>
    </source>
</reference>
<dbReference type="InterPro" id="IPR003593">
    <property type="entry name" value="AAA+_ATPase"/>
</dbReference>
<keyword evidence="3 8" id="KW-0067">ATP-binding</keyword>
<dbReference type="PANTHER" id="PTHR42794">
    <property type="entry name" value="HEMIN IMPORT ATP-BINDING PROTEIN HMUV"/>
    <property type="match status" value="1"/>
</dbReference>
<keyword evidence="2" id="KW-0547">Nucleotide-binding</keyword>
<dbReference type="FunFam" id="3.40.50.300:FF:000134">
    <property type="entry name" value="Iron-enterobactin ABC transporter ATP-binding protein"/>
    <property type="match status" value="1"/>
</dbReference>
<dbReference type="InterPro" id="IPR017871">
    <property type="entry name" value="ABC_transporter-like_CS"/>
</dbReference>
<evidence type="ECO:0000256" key="2">
    <source>
        <dbReference type="ARBA" id="ARBA00022741"/>
    </source>
</evidence>
<evidence type="ECO:0000313" key="8">
    <source>
        <dbReference type="EMBL" id="EAK0453401.1"/>
    </source>
</evidence>
<evidence type="ECO:0000256" key="1">
    <source>
        <dbReference type="ARBA" id="ARBA00022448"/>
    </source>
</evidence>
<dbReference type="GO" id="GO:0005524">
    <property type="term" value="F:ATP binding"/>
    <property type="evidence" value="ECO:0007669"/>
    <property type="project" value="UniProtKB-KW"/>
</dbReference>
<dbReference type="EMBL" id="AACCXM010000003">
    <property type="protein sequence ID" value="EAK0468661.1"/>
    <property type="molecule type" value="Genomic_DNA"/>
</dbReference>
<dbReference type="EMBL" id="AABQDW010000004">
    <property type="protein sequence ID" value="EAI5407743.1"/>
    <property type="molecule type" value="Genomic_DNA"/>
</dbReference>
<gene>
    <name evidence="8" type="ORF">AAH17_06975</name>
    <name evidence="9" type="ORF">AAH24_04660</name>
    <name evidence="7" type="ORF">BVH53_03405</name>
</gene>
<dbReference type="InterPro" id="IPR027417">
    <property type="entry name" value="P-loop_NTPase"/>
</dbReference>
<dbReference type="GO" id="GO:0016887">
    <property type="term" value="F:ATP hydrolysis activity"/>
    <property type="evidence" value="ECO:0007669"/>
    <property type="project" value="InterPro"/>
</dbReference>
<dbReference type="Proteomes" id="UP000557842">
    <property type="component" value="Unassembled WGS sequence"/>
</dbReference>
<evidence type="ECO:0000313" key="10">
    <source>
        <dbReference type="Proteomes" id="UP000557842"/>
    </source>
</evidence>
<dbReference type="AlphaFoldDB" id="A0A5N7FZG3"/>
<dbReference type="RefSeq" id="WP_038454328.1">
    <property type="nucleotide sequence ID" value="NZ_AABUZP020000066.1"/>
</dbReference>
<dbReference type="PROSITE" id="PS00211">
    <property type="entry name" value="ABC_TRANSPORTER_1"/>
    <property type="match status" value="1"/>
</dbReference>
<evidence type="ECO:0000313" key="7">
    <source>
        <dbReference type="EMBL" id="EAI5407743.1"/>
    </source>
</evidence>
<evidence type="ECO:0000256" key="4">
    <source>
        <dbReference type="ARBA" id="ARBA00022967"/>
    </source>
</evidence>
<dbReference type="PROSITE" id="PS50893">
    <property type="entry name" value="ABC_TRANSPORTER_2"/>
    <property type="match status" value="1"/>
</dbReference>
<comment type="function">
    <text evidence="5">Part of the ABC transporter complex HmuTUV involved in hemin import. Responsible for energy coupling to the transport system.</text>
</comment>
<sequence>MSIEISNLSFKFNKNQILNKLNIQINSAEFIGILGPNGCGKSTLLKNILKILQPNSGVIKINFKPLKEYSQKDLAKIIGFVPQKSDLALPLSVEDLILMGRYVSIKGIFGNYGSDDYRKVSEVMELLNLKEFKDRSANSLSGGEFQRVLLARAIVSDPKILLLDEPTSALDLNYAVEIMSLCKKITKKLNIFSIVVLHDLNLASIFCDKIIMLKDGKVAYSGTPKELYKKDILKEIYNLECDVLNHNGFSIIIPKNKG</sequence>
<organism evidence="8">
    <name type="scientific">Campylobacter fetus</name>
    <dbReference type="NCBI Taxonomy" id="196"/>
    <lineage>
        <taxon>Bacteria</taxon>
        <taxon>Pseudomonadati</taxon>
        <taxon>Campylobacterota</taxon>
        <taxon>Epsilonproteobacteria</taxon>
        <taxon>Campylobacterales</taxon>
        <taxon>Campylobacteraceae</taxon>
        <taxon>Campylobacter</taxon>
    </lineage>
</organism>
<dbReference type="SMART" id="SM00382">
    <property type="entry name" value="AAA"/>
    <property type="match status" value="1"/>
</dbReference>
<evidence type="ECO:0000256" key="5">
    <source>
        <dbReference type="ARBA" id="ARBA00037066"/>
    </source>
</evidence>
<keyword evidence="1" id="KW-0813">Transport</keyword>
<evidence type="ECO:0000313" key="9">
    <source>
        <dbReference type="EMBL" id="EAK0468661.1"/>
    </source>
</evidence>
<keyword evidence="4" id="KW-1278">Translocase</keyword>
<dbReference type="Gene3D" id="3.40.50.300">
    <property type="entry name" value="P-loop containing nucleotide triphosphate hydrolases"/>
    <property type="match status" value="1"/>
</dbReference>
<accession>A0A5N7FZG3</accession>
<dbReference type="InterPro" id="IPR003439">
    <property type="entry name" value="ABC_transporter-like_ATP-bd"/>
</dbReference>
<dbReference type="EMBL" id="AACCXK010000011">
    <property type="protein sequence ID" value="EAK0453401.1"/>
    <property type="molecule type" value="Genomic_DNA"/>
</dbReference>
<name>A0A5N7FZG3_CAMFE</name>